<keyword evidence="7" id="KW-0648">Protein biosynthesis</keyword>
<dbReference type="InterPro" id="IPR050203">
    <property type="entry name" value="Trp-tRNA_synthetase"/>
</dbReference>
<dbReference type="InterPro" id="IPR001412">
    <property type="entry name" value="aa-tRNA-synth_I_CS"/>
</dbReference>
<dbReference type="InterPro" id="IPR014729">
    <property type="entry name" value="Rossmann-like_a/b/a_fold"/>
</dbReference>
<comment type="similarity">
    <text evidence="2">Belongs to the class-I aminoacyl-tRNA synthetase family.</text>
</comment>
<evidence type="ECO:0000256" key="3">
    <source>
        <dbReference type="ARBA" id="ARBA00013161"/>
    </source>
</evidence>
<evidence type="ECO:0000313" key="10">
    <source>
        <dbReference type="EMBL" id="SFV79849.1"/>
    </source>
</evidence>
<evidence type="ECO:0000256" key="6">
    <source>
        <dbReference type="ARBA" id="ARBA00022840"/>
    </source>
</evidence>
<comment type="catalytic activity">
    <reaction evidence="9">
        <text>tRNA(Trp) + L-tryptophan + ATP = L-tryptophyl-tRNA(Trp) + AMP + diphosphate + H(+)</text>
        <dbReference type="Rhea" id="RHEA:24080"/>
        <dbReference type="Rhea" id="RHEA-COMP:9671"/>
        <dbReference type="Rhea" id="RHEA-COMP:9705"/>
        <dbReference type="ChEBI" id="CHEBI:15378"/>
        <dbReference type="ChEBI" id="CHEBI:30616"/>
        <dbReference type="ChEBI" id="CHEBI:33019"/>
        <dbReference type="ChEBI" id="CHEBI:57912"/>
        <dbReference type="ChEBI" id="CHEBI:78442"/>
        <dbReference type="ChEBI" id="CHEBI:78535"/>
        <dbReference type="ChEBI" id="CHEBI:456215"/>
        <dbReference type="EC" id="6.1.1.2"/>
    </reaction>
</comment>
<evidence type="ECO:0000256" key="8">
    <source>
        <dbReference type="ARBA" id="ARBA00023146"/>
    </source>
</evidence>
<organism evidence="11">
    <name type="scientific">hydrothermal vent metagenome</name>
    <dbReference type="NCBI Taxonomy" id="652676"/>
    <lineage>
        <taxon>unclassified sequences</taxon>
        <taxon>metagenomes</taxon>
        <taxon>ecological metagenomes</taxon>
    </lineage>
</organism>
<dbReference type="Gene3D" id="3.40.50.620">
    <property type="entry name" value="HUPs"/>
    <property type="match status" value="1"/>
</dbReference>
<reference evidence="11" key="1">
    <citation type="submission" date="2016-10" db="EMBL/GenBank/DDBJ databases">
        <authorList>
            <person name="de Groot N.N."/>
        </authorList>
    </citation>
    <scope>NUCLEOTIDE SEQUENCE</scope>
</reference>
<dbReference type="GO" id="GO:0006436">
    <property type="term" value="P:tryptophanyl-tRNA aminoacylation"/>
    <property type="evidence" value="ECO:0007669"/>
    <property type="project" value="InterPro"/>
</dbReference>
<keyword evidence="5" id="KW-0547">Nucleotide-binding</keyword>
<dbReference type="SUPFAM" id="SSF52374">
    <property type="entry name" value="Nucleotidylyl transferase"/>
    <property type="match status" value="1"/>
</dbReference>
<evidence type="ECO:0000256" key="5">
    <source>
        <dbReference type="ARBA" id="ARBA00022741"/>
    </source>
</evidence>
<dbReference type="GO" id="GO:0005829">
    <property type="term" value="C:cytosol"/>
    <property type="evidence" value="ECO:0007669"/>
    <property type="project" value="TreeGrafter"/>
</dbReference>
<dbReference type="NCBIfam" id="NF008922">
    <property type="entry name" value="PRK12283.1"/>
    <property type="match status" value="1"/>
</dbReference>
<keyword evidence="4 11" id="KW-0436">Ligase</keyword>
<dbReference type="EC" id="6.1.1.2" evidence="3"/>
<comment type="subcellular location">
    <subcellularLocation>
        <location evidence="1">Mitochondrion</location>
    </subcellularLocation>
</comment>
<dbReference type="InterPro" id="IPR002306">
    <property type="entry name" value="Trp-tRNA-ligase"/>
</dbReference>
<dbReference type="FunFam" id="1.10.240.10:FF:000005">
    <property type="entry name" value="Tryptophan--tRNA ligase"/>
    <property type="match status" value="1"/>
</dbReference>
<evidence type="ECO:0000256" key="9">
    <source>
        <dbReference type="ARBA" id="ARBA00049929"/>
    </source>
</evidence>
<dbReference type="CDD" id="cd00806">
    <property type="entry name" value="TrpRS_core"/>
    <property type="match status" value="1"/>
</dbReference>
<dbReference type="PANTHER" id="PTHR43766:SF1">
    <property type="entry name" value="TRYPTOPHAN--TRNA LIGASE, MITOCHONDRIAL"/>
    <property type="match status" value="1"/>
</dbReference>
<evidence type="ECO:0000256" key="7">
    <source>
        <dbReference type="ARBA" id="ARBA00022917"/>
    </source>
</evidence>
<evidence type="ECO:0000256" key="1">
    <source>
        <dbReference type="ARBA" id="ARBA00004173"/>
    </source>
</evidence>
<dbReference type="EMBL" id="FPHX01000082">
    <property type="protein sequence ID" value="SFV84409.1"/>
    <property type="molecule type" value="Genomic_DNA"/>
</dbReference>
<protein>
    <recommendedName>
        <fullName evidence="3">tryptophan--tRNA ligase</fullName>
        <ecNumber evidence="3">6.1.1.2</ecNumber>
    </recommendedName>
</protein>
<name>A0A1W1DRP7_9ZZZZ</name>
<dbReference type="GO" id="GO:0004830">
    <property type="term" value="F:tryptophan-tRNA ligase activity"/>
    <property type="evidence" value="ECO:0007669"/>
    <property type="project" value="UniProtKB-EC"/>
</dbReference>
<dbReference type="AlphaFoldDB" id="A0A1W1DRP7"/>
<proteinExistence type="inferred from homology"/>
<gene>
    <name evidence="10" type="ORF">MNB_SUP05-12-18</name>
    <name evidence="11" type="ORF">MNB_SUP05-9-342</name>
</gene>
<dbReference type="GO" id="GO:0005739">
    <property type="term" value="C:mitochondrion"/>
    <property type="evidence" value="ECO:0007669"/>
    <property type="project" value="UniProtKB-SubCell"/>
</dbReference>
<evidence type="ECO:0000256" key="2">
    <source>
        <dbReference type="ARBA" id="ARBA00005594"/>
    </source>
</evidence>
<dbReference type="GO" id="GO:0005524">
    <property type="term" value="F:ATP binding"/>
    <property type="evidence" value="ECO:0007669"/>
    <property type="project" value="UniProtKB-KW"/>
</dbReference>
<dbReference type="Pfam" id="PF00579">
    <property type="entry name" value="tRNA-synt_1b"/>
    <property type="match status" value="2"/>
</dbReference>
<sequence length="399" mass="45226">MQDNRVLSGMRPTGRLHLGHYHGVLKNWLDLQNEYDSYFFVADWHAFTTHYSDKIDLETNVMEMVVDWLAAGINPNTSTIFVQSKVPEHAELHLLLSMSTPLSWLERVPSYKDQQLKLKTKDLGTYGFLGYPLLQSADILMYKAGLVPVGEDQVAHVELTREVARRFNYLYGREAGFEEKAEAAITKMGKKQAKSYRSLRKAYQETGDTEALVKAQALLKQQQNITLGDRERLSGYIEGVGRIILPEPESLLTKASKMPGLDGQKMSKSYGNTISLRDTEDEITTKVKRMPTDPARIKLTDPGDPNKCPVWQLHKVYSDESTCEWVVEGCTKAKMGCIECKQPVIDAIKDELMPMQERIAKYQADPELIKQIIHEGSEKARSVAKETMAEVRETMGITY</sequence>
<dbReference type="NCBIfam" id="TIGR00233">
    <property type="entry name" value="trpS"/>
    <property type="match status" value="1"/>
</dbReference>
<dbReference type="InterPro" id="IPR002305">
    <property type="entry name" value="aa-tRNA-synth_Ic"/>
</dbReference>
<dbReference type="Gene3D" id="1.10.240.10">
    <property type="entry name" value="Tyrosyl-Transfer RNA Synthetase"/>
    <property type="match status" value="1"/>
</dbReference>
<dbReference type="HAMAP" id="MF_00140_B">
    <property type="entry name" value="Trp_tRNA_synth_B"/>
    <property type="match status" value="1"/>
</dbReference>
<dbReference type="PANTHER" id="PTHR43766">
    <property type="entry name" value="TRYPTOPHAN--TRNA LIGASE, MITOCHONDRIAL"/>
    <property type="match status" value="1"/>
</dbReference>
<evidence type="ECO:0000313" key="11">
    <source>
        <dbReference type="EMBL" id="SFV84409.1"/>
    </source>
</evidence>
<keyword evidence="6" id="KW-0067">ATP-binding</keyword>
<dbReference type="EMBL" id="FPHT01000025">
    <property type="protein sequence ID" value="SFV79849.1"/>
    <property type="molecule type" value="Genomic_DNA"/>
</dbReference>
<dbReference type="PROSITE" id="PS00178">
    <property type="entry name" value="AA_TRNA_LIGASE_I"/>
    <property type="match status" value="1"/>
</dbReference>
<evidence type="ECO:0000256" key="4">
    <source>
        <dbReference type="ARBA" id="ARBA00022598"/>
    </source>
</evidence>
<keyword evidence="8 11" id="KW-0030">Aminoacyl-tRNA synthetase</keyword>
<dbReference type="InterPro" id="IPR024109">
    <property type="entry name" value="Trp-tRNA-ligase_bac-type"/>
</dbReference>
<accession>A0A1W1DRP7</accession>
<dbReference type="PRINTS" id="PR01039">
    <property type="entry name" value="TRNASYNTHTRP"/>
</dbReference>